<keyword evidence="2" id="KW-0677">Repeat</keyword>
<proteinExistence type="predicted"/>
<sequence>MLTSAFVAFQLSDQLTRYYRNKKIVVTEWHEQRDAIFDAFLSASWPLACAGDKCSSCQKLSDLFFLCEDCGPQYVECMSCSNASHDMRPLHFRRLWNGHKYIQADGVVVIETQHNSTCTSRILRLMDIYDCKGRHHKVKMRFCNCEKRAATLLKHGLWPARPVSPNAAYHIDFLMETMDNYPSSVPGQAGAFKRKSVRFSYKKLDDGDIRVVGLPEGVALKRPASLSSATIRKILSMSHLLHVEEVPKYPPPSASSTAITVPLLNADSNAHSITLPNDSELSVSLIHGNTIPPGQNVSQSVEPPSQNVSQSVEPLSQNVSQSVEPPSQNVSQSVEPPSTSKKIRRKRKENPTLQSGMKVQQLYRIHTESGTSTAWYHGCIKRVVKGDVSIRFDGEEAITKSKLSDIKAAMAEGTFLICK</sequence>
<protein>
    <recommendedName>
        <fullName evidence="8">CxC1-like cysteine cluster associated with KDZ transposases domain-containing protein</fullName>
    </recommendedName>
</protein>
<evidence type="ECO:0000256" key="1">
    <source>
        <dbReference type="ARBA" id="ARBA00004123"/>
    </source>
</evidence>
<keyword evidence="4" id="KW-0238">DNA-binding</keyword>
<reference evidence="11" key="1">
    <citation type="submission" date="2012-12" db="EMBL/GenBank/DDBJ databases">
        <authorList>
            <person name="Hellsten U."/>
            <person name="Grimwood J."/>
            <person name="Chapman J.A."/>
            <person name="Shapiro H."/>
            <person name="Aerts A."/>
            <person name="Otillar R.P."/>
            <person name="Terry A.Y."/>
            <person name="Boore J.L."/>
            <person name="Simakov O."/>
            <person name="Marletaz F."/>
            <person name="Cho S.-J."/>
            <person name="Edsinger-Gonzales E."/>
            <person name="Havlak P."/>
            <person name="Kuo D.-H."/>
            <person name="Larsson T."/>
            <person name="Lv J."/>
            <person name="Arendt D."/>
            <person name="Savage R."/>
            <person name="Osoegawa K."/>
            <person name="de Jong P."/>
            <person name="Lindberg D.R."/>
            <person name="Seaver E.C."/>
            <person name="Weisblat D.A."/>
            <person name="Putnam N.H."/>
            <person name="Grigoriev I.V."/>
            <person name="Rokhsar D.S."/>
        </authorList>
    </citation>
    <scope>NUCLEOTIDE SEQUENCE</scope>
    <source>
        <strain evidence="11">I ESC-2004</strain>
    </source>
</reference>
<dbReference type="InterPro" id="IPR004212">
    <property type="entry name" value="GTF2I"/>
</dbReference>
<evidence type="ECO:0000256" key="7">
    <source>
        <dbReference type="SAM" id="MobiDB-lite"/>
    </source>
</evidence>
<feature type="compositionally biased region" description="Polar residues" evidence="7">
    <location>
        <begin position="292"/>
        <end position="340"/>
    </location>
</feature>
<dbReference type="Gene3D" id="3.90.1460.10">
    <property type="entry name" value="GTF2I-like"/>
    <property type="match status" value="1"/>
</dbReference>
<dbReference type="PROSITE" id="PS51139">
    <property type="entry name" value="GTF2I"/>
    <property type="match status" value="1"/>
</dbReference>
<keyword evidence="3" id="KW-0805">Transcription regulation</keyword>
<accession>R7UTR5</accession>
<keyword evidence="11" id="KW-1185">Reference proteome</keyword>
<evidence type="ECO:0000313" key="9">
    <source>
        <dbReference type="EMBL" id="ELU07322.1"/>
    </source>
</evidence>
<dbReference type="EMBL" id="AMQN01022365">
    <property type="status" value="NOT_ANNOTATED_CDS"/>
    <property type="molecule type" value="Genomic_DNA"/>
</dbReference>
<feature type="region of interest" description="Disordered" evidence="7">
    <location>
        <begin position="284"/>
        <end position="355"/>
    </location>
</feature>
<organism evidence="9">
    <name type="scientific">Capitella teleta</name>
    <name type="common">Polychaete worm</name>
    <dbReference type="NCBI Taxonomy" id="283909"/>
    <lineage>
        <taxon>Eukaryota</taxon>
        <taxon>Metazoa</taxon>
        <taxon>Spiralia</taxon>
        <taxon>Lophotrochozoa</taxon>
        <taxon>Annelida</taxon>
        <taxon>Polychaeta</taxon>
        <taxon>Sedentaria</taxon>
        <taxon>Scolecida</taxon>
        <taxon>Capitellidae</taxon>
        <taxon>Capitella</taxon>
    </lineage>
</organism>
<evidence type="ECO:0000313" key="11">
    <source>
        <dbReference type="Proteomes" id="UP000014760"/>
    </source>
</evidence>
<dbReference type="EnsemblMetazoa" id="CapteT192830">
    <property type="protein sequence ID" value="CapteP192830"/>
    <property type="gene ID" value="CapteG192830"/>
</dbReference>
<dbReference type="AlphaFoldDB" id="R7UTR5"/>
<dbReference type="Proteomes" id="UP000014760">
    <property type="component" value="Unassembled WGS sequence"/>
</dbReference>
<evidence type="ECO:0000259" key="8">
    <source>
        <dbReference type="Pfam" id="PF18802"/>
    </source>
</evidence>
<dbReference type="EMBL" id="AMQN01022364">
    <property type="status" value="NOT_ANNOTATED_CDS"/>
    <property type="molecule type" value="Genomic_DNA"/>
</dbReference>
<dbReference type="GO" id="GO:0005634">
    <property type="term" value="C:nucleus"/>
    <property type="evidence" value="ECO:0007669"/>
    <property type="project" value="UniProtKB-SubCell"/>
</dbReference>
<name>R7UTR5_CAPTE</name>
<dbReference type="Pfam" id="PF18802">
    <property type="entry name" value="CxC1"/>
    <property type="match status" value="1"/>
</dbReference>
<evidence type="ECO:0000256" key="6">
    <source>
        <dbReference type="ARBA" id="ARBA00023242"/>
    </source>
</evidence>
<dbReference type="SUPFAM" id="SSF117773">
    <property type="entry name" value="GTF2I-like repeat"/>
    <property type="match status" value="1"/>
</dbReference>
<evidence type="ECO:0000313" key="10">
    <source>
        <dbReference type="EnsemblMetazoa" id="CapteP192830"/>
    </source>
</evidence>
<gene>
    <name evidence="9" type="ORF">CAPTEDRAFT_192830</name>
</gene>
<comment type="subcellular location">
    <subcellularLocation>
        <location evidence="1">Nucleus</location>
    </subcellularLocation>
</comment>
<evidence type="ECO:0000256" key="2">
    <source>
        <dbReference type="ARBA" id="ARBA00022737"/>
    </source>
</evidence>
<feature type="domain" description="CxC1-like cysteine cluster associated with KDZ transposases" evidence="8">
    <location>
        <begin position="115"/>
        <end position="175"/>
    </location>
</feature>
<dbReference type="InterPro" id="IPR036647">
    <property type="entry name" value="GTF2I-like_rpt_sf"/>
</dbReference>
<dbReference type="EMBL" id="KB300021">
    <property type="protein sequence ID" value="ELU07322.1"/>
    <property type="molecule type" value="Genomic_DNA"/>
</dbReference>
<dbReference type="InterPro" id="IPR041320">
    <property type="entry name" value="CxC1"/>
</dbReference>
<evidence type="ECO:0000256" key="5">
    <source>
        <dbReference type="ARBA" id="ARBA00023163"/>
    </source>
</evidence>
<dbReference type="Pfam" id="PF02946">
    <property type="entry name" value="GTF2I"/>
    <property type="match status" value="1"/>
</dbReference>
<dbReference type="HOGENOM" id="CLU_655946_0_0_1"/>
<keyword evidence="6" id="KW-0539">Nucleus</keyword>
<evidence type="ECO:0000256" key="4">
    <source>
        <dbReference type="ARBA" id="ARBA00023125"/>
    </source>
</evidence>
<keyword evidence="5" id="KW-0804">Transcription</keyword>
<reference evidence="9 11" key="2">
    <citation type="journal article" date="2013" name="Nature">
        <title>Insights into bilaterian evolution from three spiralian genomes.</title>
        <authorList>
            <person name="Simakov O."/>
            <person name="Marletaz F."/>
            <person name="Cho S.J."/>
            <person name="Edsinger-Gonzales E."/>
            <person name="Havlak P."/>
            <person name="Hellsten U."/>
            <person name="Kuo D.H."/>
            <person name="Larsson T."/>
            <person name="Lv J."/>
            <person name="Arendt D."/>
            <person name="Savage R."/>
            <person name="Osoegawa K."/>
            <person name="de Jong P."/>
            <person name="Grimwood J."/>
            <person name="Chapman J.A."/>
            <person name="Shapiro H."/>
            <person name="Aerts A."/>
            <person name="Otillar R.P."/>
            <person name="Terry A.Y."/>
            <person name="Boore J.L."/>
            <person name="Grigoriev I.V."/>
            <person name="Lindberg D.R."/>
            <person name="Seaver E.C."/>
            <person name="Weisblat D.A."/>
            <person name="Putnam N.H."/>
            <person name="Rokhsar D.S."/>
        </authorList>
    </citation>
    <scope>NUCLEOTIDE SEQUENCE</scope>
    <source>
        <strain evidence="9 11">I ESC-2004</strain>
    </source>
</reference>
<evidence type="ECO:0000256" key="3">
    <source>
        <dbReference type="ARBA" id="ARBA00023015"/>
    </source>
</evidence>
<dbReference type="GO" id="GO:0003677">
    <property type="term" value="F:DNA binding"/>
    <property type="evidence" value="ECO:0007669"/>
    <property type="project" value="UniProtKB-KW"/>
</dbReference>
<reference evidence="10" key="3">
    <citation type="submission" date="2015-06" db="UniProtKB">
        <authorList>
            <consortium name="EnsemblMetazoa"/>
        </authorList>
    </citation>
    <scope>IDENTIFICATION</scope>
</reference>
<dbReference type="OrthoDB" id="10063408at2759"/>